<feature type="region of interest" description="Disordered" evidence="9">
    <location>
        <begin position="557"/>
        <end position="611"/>
    </location>
</feature>
<evidence type="ECO:0000259" key="12">
    <source>
        <dbReference type="PROSITE" id="PS50929"/>
    </source>
</evidence>
<gene>
    <name evidence="13" type="ORF">CHR90_12815</name>
</gene>
<dbReference type="InterPro" id="IPR003439">
    <property type="entry name" value="ABC_transporter-like_ATP-bd"/>
</dbReference>
<evidence type="ECO:0000256" key="2">
    <source>
        <dbReference type="ARBA" id="ARBA00022448"/>
    </source>
</evidence>
<dbReference type="SMART" id="SM00382">
    <property type="entry name" value="AAA"/>
    <property type="match status" value="1"/>
</dbReference>
<dbReference type="CDD" id="cd18586">
    <property type="entry name" value="ABC_6TM_PrtD_like"/>
    <property type="match status" value="1"/>
</dbReference>
<keyword evidence="8 10" id="KW-0472">Membrane</keyword>
<dbReference type="InterPro" id="IPR011527">
    <property type="entry name" value="ABC1_TM_dom"/>
</dbReference>
<comment type="caution">
    <text evidence="13">The sequence shown here is derived from an EMBL/GenBank/DDBJ whole genome shotgun (WGS) entry which is preliminary data.</text>
</comment>
<dbReference type="PANTHER" id="PTHR24221">
    <property type="entry name" value="ATP-BINDING CASSETTE SUB-FAMILY B"/>
    <property type="match status" value="1"/>
</dbReference>
<evidence type="ECO:0000256" key="8">
    <source>
        <dbReference type="ARBA" id="ARBA00023136"/>
    </source>
</evidence>
<dbReference type="GO" id="GO:0140359">
    <property type="term" value="F:ABC-type transporter activity"/>
    <property type="evidence" value="ECO:0007669"/>
    <property type="project" value="InterPro"/>
</dbReference>
<feature type="transmembrane region" description="Helical" evidence="10">
    <location>
        <begin position="157"/>
        <end position="175"/>
    </location>
</feature>
<feature type="transmembrane region" description="Helical" evidence="10">
    <location>
        <begin position="129"/>
        <end position="151"/>
    </location>
</feature>
<dbReference type="InterPro" id="IPR047957">
    <property type="entry name" value="ABC_AprD-like_6TM"/>
</dbReference>
<dbReference type="InterPro" id="IPR036640">
    <property type="entry name" value="ABC1_TM_sf"/>
</dbReference>
<accession>A0A255XNL2</accession>
<dbReference type="EMBL" id="NOXS01000033">
    <property type="protein sequence ID" value="OYQ17850.1"/>
    <property type="molecule type" value="Genomic_DNA"/>
</dbReference>
<feature type="domain" description="ABC transporter" evidence="11">
    <location>
        <begin position="332"/>
        <end position="567"/>
    </location>
</feature>
<reference evidence="13 14" key="1">
    <citation type="submission" date="2017-07" db="EMBL/GenBank/DDBJ databases">
        <title>Elstera cyanobacteriorum sp. nov., a novel bacterium isolated from cyanobacterial aggregates in a eutrophic lake.</title>
        <authorList>
            <person name="Cai H."/>
        </authorList>
    </citation>
    <scope>NUCLEOTIDE SEQUENCE [LARGE SCALE GENOMIC DNA]</scope>
    <source>
        <strain evidence="13 14">TH019</strain>
    </source>
</reference>
<feature type="transmembrane region" description="Helical" evidence="10">
    <location>
        <begin position="21"/>
        <end position="41"/>
    </location>
</feature>
<dbReference type="RefSeq" id="WP_094409412.1">
    <property type="nucleotide sequence ID" value="NZ_BMJZ01000002.1"/>
</dbReference>
<dbReference type="GO" id="GO:0005524">
    <property type="term" value="F:ATP binding"/>
    <property type="evidence" value="ECO:0007669"/>
    <property type="project" value="UniProtKB-KW"/>
</dbReference>
<comment type="subcellular location">
    <subcellularLocation>
        <location evidence="1">Cell membrane</location>
        <topology evidence="1">Multi-pass membrane protein</topology>
    </subcellularLocation>
</comment>
<protein>
    <submittedName>
        <fullName evidence="13">Type I secretion system permease/ATPase</fullName>
    </submittedName>
</protein>
<evidence type="ECO:0000256" key="9">
    <source>
        <dbReference type="SAM" id="MobiDB-lite"/>
    </source>
</evidence>
<keyword evidence="7 10" id="KW-1133">Transmembrane helix</keyword>
<feature type="compositionally biased region" description="Low complexity" evidence="9">
    <location>
        <begin position="582"/>
        <end position="603"/>
    </location>
</feature>
<dbReference type="InterPro" id="IPR017871">
    <property type="entry name" value="ABC_transporter-like_CS"/>
</dbReference>
<dbReference type="PROSITE" id="PS50929">
    <property type="entry name" value="ABC_TM1F"/>
    <property type="match status" value="1"/>
</dbReference>
<evidence type="ECO:0000256" key="4">
    <source>
        <dbReference type="ARBA" id="ARBA00022692"/>
    </source>
</evidence>
<keyword evidence="4 10" id="KW-0812">Transmembrane</keyword>
<feature type="transmembrane region" description="Helical" evidence="10">
    <location>
        <begin position="255"/>
        <end position="282"/>
    </location>
</feature>
<dbReference type="SUPFAM" id="SSF90123">
    <property type="entry name" value="ABC transporter transmembrane region"/>
    <property type="match status" value="1"/>
</dbReference>
<dbReference type="InterPro" id="IPR039421">
    <property type="entry name" value="Type_1_exporter"/>
</dbReference>
<dbReference type="Proteomes" id="UP000216361">
    <property type="component" value="Unassembled WGS sequence"/>
</dbReference>
<dbReference type="GO" id="GO:0016887">
    <property type="term" value="F:ATP hydrolysis activity"/>
    <property type="evidence" value="ECO:0007669"/>
    <property type="project" value="InterPro"/>
</dbReference>
<dbReference type="SUPFAM" id="SSF52540">
    <property type="entry name" value="P-loop containing nucleoside triphosphate hydrolases"/>
    <property type="match status" value="1"/>
</dbReference>
<dbReference type="GO" id="GO:0005886">
    <property type="term" value="C:plasma membrane"/>
    <property type="evidence" value="ECO:0007669"/>
    <property type="project" value="UniProtKB-SubCell"/>
</dbReference>
<evidence type="ECO:0000256" key="7">
    <source>
        <dbReference type="ARBA" id="ARBA00022989"/>
    </source>
</evidence>
<evidence type="ECO:0000256" key="10">
    <source>
        <dbReference type="SAM" id="Phobius"/>
    </source>
</evidence>
<evidence type="ECO:0000256" key="3">
    <source>
        <dbReference type="ARBA" id="ARBA00022475"/>
    </source>
</evidence>
<dbReference type="FunFam" id="3.40.50.300:FF:001444">
    <property type="entry name" value="ABC transporter ATP-binding protein"/>
    <property type="match status" value="1"/>
</dbReference>
<feature type="transmembrane region" description="Helical" evidence="10">
    <location>
        <begin position="61"/>
        <end position="79"/>
    </location>
</feature>
<evidence type="ECO:0000313" key="14">
    <source>
        <dbReference type="Proteomes" id="UP000216361"/>
    </source>
</evidence>
<dbReference type="PANTHER" id="PTHR24221:SF248">
    <property type="entry name" value="ABC TRANSPORTER TRANSMEMBRANE REGION"/>
    <property type="match status" value="1"/>
</dbReference>
<proteinExistence type="predicted"/>
<dbReference type="AlphaFoldDB" id="A0A255XNL2"/>
<dbReference type="OrthoDB" id="5288404at2"/>
<dbReference type="InterPro" id="IPR010128">
    <property type="entry name" value="ATPase_T1SS_PrtD-like"/>
</dbReference>
<keyword evidence="14" id="KW-1185">Reference proteome</keyword>
<dbReference type="Pfam" id="PF00005">
    <property type="entry name" value="ABC_tran"/>
    <property type="match status" value="1"/>
</dbReference>
<dbReference type="CDD" id="cd03246">
    <property type="entry name" value="ABCC_Protease_Secretion"/>
    <property type="match status" value="1"/>
</dbReference>
<dbReference type="GO" id="GO:0034040">
    <property type="term" value="F:ATPase-coupled lipid transmembrane transporter activity"/>
    <property type="evidence" value="ECO:0007669"/>
    <property type="project" value="TreeGrafter"/>
</dbReference>
<dbReference type="InterPro" id="IPR027417">
    <property type="entry name" value="P-loop_NTPase"/>
</dbReference>
<evidence type="ECO:0000259" key="11">
    <source>
        <dbReference type="PROSITE" id="PS50893"/>
    </source>
</evidence>
<dbReference type="Pfam" id="PF00664">
    <property type="entry name" value="ABC_membrane"/>
    <property type="match status" value="1"/>
</dbReference>
<evidence type="ECO:0000313" key="13">
    <source>
        <dbReference type="EMBL" id="OYQ17850.1"/>
    </source>
</evidence>
<dbReference type="PROSITE" id="PS00211">
    <property type="entry name" value="ABC_TRANSPORTER_1"/>
    <property type="match status" value="1"/>
</dbReference>
<keyword evidence="2" id="KW-0813">Transport</keyword>
<feature type="domain" description="ABC transmembrane type-1" evidence="12">
    <location>
        <begin position="26"/>
        <end position="301"/>
    </location>
</feature>
<sequence length="611" mass="65627">MSQGKNDTAKVSALKRALRTCRGAFWATAGFSFVINLLMFVQPLYMLQVYDRVLVSRSESTLVFLTIIAGAMLLMMALLELVRSRVLVRVGAHLDRQLSHKVFRAVFTPGSRPSGGAQALGDLNTVREFLTGSGFISFCDAPWAPIFLVIAFLIHPWLGVLSVVSMLILVFLAVLNEISTRKTLQDAGKMSMAASQYAQNSMRSAEALQAMGMMPGIAARWSRKHGRMLELQALASDRAGVIVGLSKFTRIFVQVMVLGLGAYLSIENLITGGMIIACSIILGRALQPVEMVIGQWKFLVNARAAYGRLNDMLSAAPQDHNSMPLPRPEGRLTVERAVAMQPGTQVAILKGVSFALEPGEVLGVIGPSAAGKSTLARVLIGIWPVVAGAVRLDGVDIHQWSREEVGPHLGYLPQDVALFDGTIAENIARFGTVDSLAVIEAAQKAGVHEMILGFPNGYDTIIGDGGHVLSGGQRQRIGLARALYGRPAFVLLDEPNSNLDSTGEEALMRAIHQMRQEKTTVVVISHRMNILTGVDKIMLLTEGQVAQFGPRDQVISQLTRPVPPPQPQAQQQPRPAAPPTVTPLQPAAAAGTPPAPGNGPAATDGQERKTT</sequence>
<organism evidence="13 14">
    <name type="scientific">Elstera cyanobacteriorum</name>
    <dbReference type="NCBI Taxonomy" id="2022747"/>
    <lineage>
        <taxon>Bacteria</taxon>
        <taxon>Pseudomonadati</taxon>
        <taxon>Pseudomonadota</taxon>
        <taxon>Alphaproteobacteria</taxon>
        <taxon>Rhodospirillales</taxon>
        <taxon>Rhodospirillaceae</taxon>
        <taxon>Elstera</taxon>
    </lineage>
</organism>
<keyword evidence="6" id="KW-0067">ATP-binding</keyword>
<dbReference type="NCBIfam" id="TIGR01842">
    <property type="entry name" value="type_I_sec_PrtD"/>
    <property type="match status" value="1"/>
</dbReference>
<dbReference type="PROSITE" id="PS50893">
    <property type="entry name" value="ABC_TRANSPORTER_2"/>
    <property type="match status" value="1"/>
</dbReference>
<evidence type="ECO:0000256" key="1">
    <source>
        <dbReference type="ARBA" id="ARBA00004651"/>
    </source>
</evidence>
<dbReference type="Gene3D" id="1.20.1560.10">
    <property type="entry name" value="ABC transporter type 1, transmembrane domain"/>
    <property type="match status" value="1"/>
</dbReference>
<dbReference type="InterPro" id="IPR003593">
    <property type="entry name" value="AAA+_ATPase"/>
</dbReference>
<keyword evidence="3" id="KW-1003">Cell membrane</keyword>
<evidence type="ECO:0000256" key="6">
    <source>
        <dbReference type="ARBA" id="ARBA00022840"/>
    </source>
</evidence>
<keyword evidence="5" id="KW-0547">Nucleotide-binding</keyword>
<dbReference type="Gene3D" id="3.40.50.300">
    <property type="entry name" value="P-loop containing nucleotide triphosphate hydrolases"/>
    <property type="match status" value="1"/>
</dbReference>
<name>A0A255XNL2_9PROT</name>
<evidence type="ECO:0000256" key="5">
    <source>
        <dbReference type="ARBA" id="ARBA00022741"/>
    </source>
</evidence>
<dbReference type="GO" id="GO:0030253">
    <property type="term" value="P:protein secretion by the type I secretion system"/>
    <property type="evidence" value="ECO:0007669"/>
    <property type="project" value="InterPro"/>
</dbReference>
<dbReference type="GO" id="GO:0030256">
    <property type="term" value="C:type I protein secretion system complex"/>
    <property type="evidence" value="ECO:0007669"/>
    <property type="project" value="InterPro"/>
</dbReference>